<name>A0A5C1YIE4_9MICO</name>
<evidence type="ECO:0000313" key="3">
    <source>
        <dbReference type="EMBL" id="QEO15378.1"/>
    </source>
</evidence>
<dbReference type="Gene3D" id="3.40.50.300">
    <property type="entry name" value="P-loop containing nucleotide triphosphate hydrolases"/>
    <property type="match status" value="1"/>
</dbReference>
<dbReference type="Pfam" id="PF25872">
    <property type="entry name" value="HTH_77"/>
    <property type="match status" value="1"/>
</dbReference>
<dbReference type="SUPFAM" id="SSF48452">
    <property type="entry name" value="TPR-like"/>
    <property type="match status" value="2"/>
</dbReference>
<dbReference type="SUPFAM" id="SSF52540">
    <property type="entry name" value="P-loop containing nucleoside triphosphate hydrolases"/>
    <property type="match status" value="1"/>
</dbReference>
<dbReference type="Pfam" id="PF03704">
    <property type="entry name" value="BTAD"/>
    <property type="match status" value="1"/>
</dbReference>
<dbReference type="PANTHER" id="PTHR47691:SF3">
    <property type="entry name" value="HTH-TYPE TRANSCRIPTIONAL REGULATOR RV0890C-RELATED"/>
    <property type="match status" value="1"/>
</dbReference>
<dbReference type="AlphaFoldDB" id="A0A5C1YIE4"/>
<dbReference type="InterPro" id="IPR058852">
    <property type="entry name" value="HTH_77"/>
</dbReference>
<accession>A0A5C1YIE4</accession>
<feature type="region of interest" description="Disordered" evidence="1">
    <location>
        <begin position="255"/>
        <end position="280"/>
    </location>
</feature>
<dbReference type="Gene3D" id="1.25.40.10">
    <property type="entry name" value="Tetratricopeptide repeat domain"/>
    <property type="match status" value="1"/>
</dbReference>
<dbReference type="PANTHER" id="PTHR47691">
    <property type="entry name" value="REGULATOR-RELATED"/>
    <property type="match status" value="1"/>
</dbReference>
<dbReference type="KEGG" id="ail:FLP10_13790"/>
<protein>
    <recommendedName>
        <fullName evidence="2">Bacterial transcriptional activator domain-containing protein</fullName>
    </recommendedName>
</protein>
<dbReference type="SMART" id="SM01043">
    <property type="entry name" value="BTAD"/>
    <property type="match status" value="1"/>
</dbReference>
<dbReference type="OrthoDB" id="9812579at2"/>
<sequence>MPTDHRGLRVALLGPVLIEGRDGVLVEPVGVLGKALVVALADPSGTGVGRTHGVDAIVETVWGDDPPRNVRPALQTLVSRLRAASADDVIASRPGGYALAIEPSELDTARARALGQEAAGFARDGRFDDAIGCLDEALALWRGEPGVDLGDTPAATELAEASAALRLGLRELRARCLLDAGDPAGALAELEPLAAGHPLDEHLQHTRLRALAAAGRRTDAIAAFAAYRAALRDELGISPGPSLVALNAELLRDDGDGASGGSGTPAATVGPSAPQPRTRIGLRAAPNPLIGRDEDVARLESLLARHRLVTILGTGGLGKTRLAQAVAARSEAPVVVVAELASIRSDDDVPLALASTLGIREASAAGTLLSDRAPRPDLRERIVDQLGEQPTLLVVDNCEQIIQGAATLIADLLAEVPGLTVLATSRSPLEIGAERTYRLDPLAAGDGIGSPAGPAVQLFIERAQAARPGAALPAEPIARLCERLDGLPLAIELAAARVRSMSVEQVEARLGDRFALLAGGDRSAPERQRTLLAVIEWSWALLSDAERRALPRLAWFVDGFALDAAEAVLDDPAAVDVLEGLIAQSLLSVAEDSTGRPRYRMLETVREFGQSQLDAGGNEAALTAIDRWARAFCETTLTTLRGPGQIEGLARVAAEQDNLVAILRRSIDRRDAPTLVAVFACLGYFWTVRSAHSEIVAFSAAVLDATRGFRPAATDATATVLSFTLVAGTNFAVFTMTGLRALARLRVVARLGLPLPRWLDAICGFVLAVPDLEATMQRVEEMIESDDPETALLASIVRTQFAENAGEPEAALADGRRAHAIATELGDVWAMAMSATLLAELAAQDGDAEGTLRWAMESRASLIAIGATEDLRQVDWRIAIALLTADRPLEAAERFDALTEADPAFPDGVELSKMAELGRAELARLQGRQDEAVALARGVVEGYTDPRMRSSPWFLLTLAGFVAGGMQSGWPEADLTEWAELLRRRTAAMLRARPNFTDRPVLGTTAAGWSAWASGHPELADRAAELFALAEALRSRQDLPALGREAIEHTISPKLGVVRLAAARERVAAMTPDEQTERARALMAEPVPSG</sequence>
<dbReference type="PRINTS" id="PR00364">
    <property type="entry name" value="DISEASERSIST"/>
</dbReference>
<gene>
    <name evidence="3" type="ORF">FLP10_13790</name>
</gene>
<dbReference type="InterPro" id="IPR027417">
    <property type="entry name" value="P-loop_NTPase"/>
</dbReference>
<dbReference type="RefSeq" id="WP_149161392.1">
    <property type="nucleotide sequence ID" value="NZ_CP043505.1"/>
</dbReference>
<feature type="domain" description="Bacterial transcriptional activator" evidence="2">
    <location>
        <begin position="106"/>
        <end position="251"/>
    </location>
</feature>
<dbReference type="InterPro" id="IPR005158">
    <property type="entry name" value="BTAD"/>
</dbReference>
<reference evidence="3 4" key="1">
    <citation type="submission" date="2019-09" db="EMBL/GenBank/DDBJ databases">
        <title>Genome sequencing of strain KACC 19306.</title>
        <authorList>
            <person name="Heo J."/>
            <person name="Kim S.-J."/>
            <person name="Kim J.-S."/>
            <person name="Hong S.-B."/>
            <person name="Kwon S.-W."/>
        </authorList>
    </citation>
    <scope>NUCLEOTIDE SEQUENCE [LARGE SCALE GENOMIC DNA]</scope>
    <source>
        <strain evidence="3 4">KACC 19306</strain>
    </source>
</reference>
<dbReference type="Gene3D" id="1.10.10.10">
    <property type="entry name" value="Winged helix-like DNA-binding domain superfamily/Winged helix DNA-binding domain"/>
    <property type="match status" value="1"/>
</dbReference>
<evidence type="ECO:0000256" key="1">
    <source>
        <dbReference type="SAM" id="MobiDB-lite"/>
    </source>
</evidence>
<dbReference type="Proteomes" id="UP000324678">
    <property type="component" value="Chromosome"/>
</dbReference>
<dbReference type="InterPro" id="IPR011990">
    <property type="entry name" value="TPR-like_helical_dom_sf"/>
</dbReference>
<dbReference type="InterPro" id="IPR036388">
    <property type="entry name" value="WH-like_DNA-bd_sf"/>
</dbReference>
<dbReference type="CDD" id="cd15831">
    <property type="entry name" value="BTAD"/>
    <property type="match status" value="1"/>
</dbReference>
<evidence type="ECO:0000313" key="4">
    <source>
        <dbReference type="Proteomes" id="UP000324678"/>
    </source>
</evidence>
<proteinExistence type="predicted"/>
<keyword evidence="4" id="KW-1185">Reference proteome</keyword>
<organism evidence="3 4">
    <name type="scientific">Agromyces intestinalis</name>
    <dbReference type="NCBI Taxonomy" id="2592652"/>
    <lineage>
        <taxon>Bacteria</taxon>
        <taxon>Bacillati</taxon>
        <taxon>Actinomycetota</taxon>
        <taxon>Actinomycetes</taxon>
        <taxon>Micrococcales</taxon>
        <taxon>Microbacteriaceae</taxon>
        <taxon>Agromyces</taxon>
    </lineage>
</organism>
<evidence type="ECO:0000259" key="2">
    <source>
        <dbReference type="SMART" id="SM01043"/>
    </source>
</evidence>
<dbReference type="EMBL" id="CP043505">
    <property type="protein sequence ID" value="QEO15378.1"/>
    <property type="molecule type" value="Genomic_DNA"/>
</dbReference>